<sequence length="112" mass="12529">MKRNFVFENRSRPPGYRGSSSKQEKERENLSVVAWSLEICPVYGNRLTHYYMGLITQIVKCGFTLYSGITCHNVHLCLSLQAGNALLTPLGFQVSMGGGDCLLSGLRWIQIT</sequence>
<reference evidence="2" key="1">
    <citation type="submission" date="2016-07" db="EMBL/GenBank/DDBJ databases">
        <authorList>
            <person name="Bretaudeau A."/>
        </authorList>
    </citation>
    <scope>NUCLEOTIDE SEQUENCE</scope>
    <source>
        <strain evidence="2">Rice</strain>
        <tissue evidence="2">Whole body</tissue>
    </source>
</reference>
<organism evidence="2">
    <name type="scientific">Spodoptera frugiperda</name>
    <name type="common">Fall armyworm</name>
    <dbReference type="NCBI Taxonomy" id="7108"/>
    <lineage>
        <taxon>Eukaryota</taxon>
        <taxon>Metazoa</taxon>
        <taxon>Ecdysozoa</taxon>
        <taxon>Arthropoda</taxon>
        <taxon>Hexapoda</taxon>
        <taxon>Insecta</taxon>
        <taxon>Pterygota</taxon>
        <taxon>Neoptera</taxon>
        <taxon>Endopterygota</taxon>
        <taxon>Lepidoptera</taxon>
        <taxon>Glossata</taxon>
        <taxon>Ditrysia</taxon>
        <taxon>Noctuoidea</taxon>
        <taxon>Noctuidae</taxon>
        <taxon>Amphipyrinae</taxon>
        <taxon>Spodoptera</taxon>
    </lineage>
</organism>
<dbReference type="EMBL" id="ODYU01005496">
    <property type="protein sequence ID" value="SOQ46407.1"/>
    <property type="molecule type" value="Genomic_DNA"/>
</dbReference>
<proteinExistence type="predicted"/>
<feature type="region of interest" description="Disordered" evidence="1">
    <location>
        <begin position="1"/>
        <end position="26"/>
    </location>
</feature>
<accession>A0A2H1W038</accession>
<protein>
    <submittedName>
        <fullName evidence="2">SFRICE_009343</fullName>
    </submittedName>
</protein>
<gene>
    <name evidence="2" type="ORF">SFRICE_009343</name>
</gene>
<evidence type="ECO:0000313" key="2">
    <source>
        <dbReference type="EMBL" id="SOQ46407.1"/>
    </source>
</evidence>
<dbReference type="AlphaFoldDB" id="A0A2H1W038"/>
<feature type="compositionally biased region" description="Low complexity" evidence="1">
    <location>
        <begin position="12"/>
        <end position="21"/>
    </location>
</feature>
<name>A0A2H1W038_SPOFR</name>
<evidence type="ECO:0000256" key="1">
    <source>
        <dbReference type="SAM" id="MobiDB-lite"/>
    </source>
</evidence>